<gene>
    <name evidence="1" type="ORF">Daesc_007231</name>
</gene>
<keyword evidence="2" id="KW-1185">Reference proteome</keyword>
<name>A0AAX6ME43_9PEZI</name>
<dbReference type="AlphaFoldDB" id="A0AAX6ME43"/>
<sequence>MGEISKVGISRRKCTFWSKSLALGGWRCLIICDPPIRRILTDHTGRSGFNVVTSHFNSGYMDFVPLSNQMKATLGPPRTSMMEDLLFYLQNHSDTLDLDHPKSVRIFVEKIIASHFLKLAEFLQSNTEVVLWHLSRRSDLTPFGVSTAEELWSDVQSWKRRVAEYQDDLEGTMLQLGVPLTHSADTSRIENWTDSTADFQHLLHRFRQVERRVIELGNAINTLATLAGNRVSYRTGELSLQEAERAGREARSVKALTILGIVFLPLSFSASLFSMADS</sequence>
<dbReference type="EMBL" id="JBANMG010000007">
    <property type="protein sequence ID" value="KAK6950706.1"/>
    <property type="molecule type" value="Genomic_DNA"/>
</dbReference>
<reference evidence="1 2" key="1">
    <citation type="journal article" date="2024" name="Front Chem Biol">
        <title>Unveiling the potential of Daldinia eschscholtzii MFLUCC 19-0629 through bioactivity and bioinformatics studies for enhanced sustainable agriculture production.</title>
        <authorList>
            <person name="Brooks S."/>
            <person name="Weaver J.A."/>
            <person name="Klomchit A."/>
            <person name="Alharthi S.A."/>
            <person name="Onlamun T."/>
            <person name="Nurani R."/>
            <person name="Vong T.K."/>
            <person name="Alberti F."/>
            <person name="Greco C."/>
        </authorList>
    </citation>
    <scope>NUCLEOTIDE SEQUENCE [LARGE SCALE GENOMIC DNA]</scope>
    <source>
        <strain evidence="1">MFLUCC 19-0629</strain>
    </source>
</reference>
<evidence type="ECO:0000313" key="2">
    <source>
        <dbReference type="Proteomes" id="UP001369815"/>
    </source>
</evidence>
<organism evidence="1 2">
    <name type="scientific">Daldinia eschscholtzii</name>
    <dbReference type="NCBI Taxonomy" id="292717"/>
    <lineage>
        <taxon>Eukaryota</taxon>
        <taxon>Fungi</taxon>
        <taxon>Dikarya</taxon>
        <taxon>Ascomycota</taxon>
        <taxon>Pezizomycotina</taxon>
        <taxon>Sordariomycetes</taxon>
        <taxon>Xylariomycetidae</taxon>
        <taxon>Xylariales</taxon>
        <taxon>Hypoxylaceae</taxon>
        <taxon>Daldinia</taxon>
    </lineage>
</organism>
<evidence type="ECO:0000313" key="1">
    <source>
        <dbReference type="EMBL" id="KAK6950706.1"/>
    </source>
</evidence>
<dbReference type="Gene3D" id="1.20.58.340">
    <property type="entry name" value="Magnesium transport protein CorA, transmembrane region"/>
    <property type="match status" value="1"/>
</dbReference>
<comment type="caution">
    <text evidence="1">The sequence shown here is derived from an EMBL/GenBank/DDBJ whole genome shotgun (WGS) entry which is preliminary data.</text>
</comment>
<protein>
    <submittedName>
        <fullName evidence="1">Uncharacterized protein</fullName>
    </submittedName>
</protein>
<proteinExistence type="predicted"/>
<dbReference type="Proteomes" id="UP001369815">
    <property type="component" value="Unassembled WGS sequence"/>
</dbReference>
<accession>A0AAX6ME43</accession>